<dbReference type="RefSeq" id="WP_025295191.1">
    <property type="nucleotide sequence ID" value="NZ_CP006644.1"/>
</dbReference>
<gene>
    <name evidence="4" type="ORF">NX02_27545</name>
</gene>
<dbReference type="EMBL" id="CP006644">
    <property type="protein sequence ID" value="AHE57093.1"/>
    <property type="molecule type" value="Genomic_DNA"/>
</dbReference>
<name>W0ALC0_9SPHN</name>
<keyword evidence="1" id="KW-0175">Coiled coil</keyword>
<organism evidence="4 5">
    <name type="scientific">Sphingomonas sanxanigenens DSM 19645 = NX02</name>
    <dbReference type="NCBI Taxonomy" id="1123269"/>
    <lineage>
        <taxon>Bacteria</taxon>
        <taxon>Pseudomonadati</taxon>
        <taxon>Pseudomonadota</taxon>
        <taxon>Alphaproteobacteria</taxon>
        <taxon>Sphingomonadales</taxon>
        <taxon>Sphingomonadaceae</taxon>
        <taxon>Sphingomonas</taxon>
    </lineage>
</organism>
<evidence type="ECO:0000256" key="1">
    <source>
        <dbReference type="SAM" id="Coils"/>
    </source>
</evidence>
<dbReference type="KEGG" id="ssan:NX02_27545"/>
<dbReference type="InterPro" id="IPR025645">
    <property type="entry name" value="DUF4349"/>
</dbReference>
<dbReference type="Proteomes" id="UP000018851">
    <property type="component" value="Chromosome"/>
</dbReference>
<dbReference type="OrthoDB" id="7448632at2"/>
<keyword evidence="2" id="KW-1133">Transmembrane helix</keyword>
<dbReference type="STRING" id="1123269.NX02_27545"/>
<evidence type="ECO:0000313" key="4">
    <source>
        <dbReference type="EMBL" id="AHE57093.1"/>
    </source>
</evidence>
<evidence type="ECO:0000256" key="2">
    <source>
        <dbReference type="SAM" id="Phobius"/>
    </source>
</evidence>
<keyword evidence="5" id="KW-1185">Reference proteome</keyword>
<dbReference type="Pfam" id="PF14257">
    <property type="entry name" value="DUF4349"/>
    <property type="match status" value="1"/>
</dbReference>
<feature type="domain" description="DUF4349" evidence="3">
    <location>
        <begin position="95"/>
        <end position="293"/>
    </location>
</feature>
<protein>
    <recommendedName>
        <fullName evidence="3">DUF4349 domain-containing protein</fullName>
    </recommendedName>
</protein>
<reference evidence="4 5" key="1">
    <citation type="submission" date="2013-07" db="EMBL/GenBank/DDBJ databases">
        <title>Completed genome of Sphingomonas sanxanigenens NX02.</title>
        <authorList>
            <person name="Ma T."/>
            <person name="Huang H."/>
            <person name="Wu M."/>
            <person name="Li X."/>
            <person name="Li G."/>
        </authorList>
    </citation>
    <scope>NUCLEOTIDE SEQUENCE [LARGE SCALE GENOMIC DNA]</scope>
    <source>
        <strain evidence="4 5">NX02</strain>
    </source>
</reference>
<keyword evidence="2" id="KW-0812">Transmembrane</keyword>
<dbReference type="HOGENOM" id="CLU_888273_0_0_5"/>
<dbReference type="eggNOG" id="ENOG5030I1X">
    <property type="taxonomic scope" value="Bacteria"/>
</dbReference>
<sequence>MRKLVFGGLAGIAFLIVAAVFSFHNLRQREQRVQRQMDLQVMSESSPAAAVTAPFSGSIPALEIADSSDAGQRARGVAFNYDYAFRLPGERIAAVQEGHAAACEALGAARCRVAGMQYAVGEGGAVSAMLAVKLDPAIARSFGKDGITAVTRADGKLVSSAIVGVDTAAAAENVDRDARRVQAEIRRLEGELARSRNVPELAQQFAAELSRQRSLLNELRADGERSANALTATPMRFTYAASAAVAKPEAKGALSAALTTAGESFIGGVGSLIIILSATAPWAALLGIGWLVWMAVQPVLARRRLSAPAIAEA</sequence>
<feature type="transmembrane region" description="Helical" evidence="2">
    <location>
        <begin position="272"/>
        <end position="296"/>
    </location>
</feature>
<dbReference type="PATRIC" id="fig|1123269.5.peg.5405"/>
<evidence type="ECO:0000259" key="3">
    <source>
        <dbReference type="Pfam" id="PF14257"/>
    </source>
</evidence>
<dbReference type="AlphaFoldDB" id="W0ALC0"/>
<feature type="coiled-coil region" evidence="1">
    <location>
        <begin position="171"/>
        <end position="222"/>
    </location>
</feature>
<proteinExistence type="predicted"/>
<evidence type="ECO:0000313" key="5">
    <source>
        <dbReference type="Proteomes" id="UP000018851"/>
    </source>
</evidence>
<accession>W0ALC0</accession>
<keyword evidence="2" id="KW-0472">Membrane</keyword>